<dbReference type="InterPro" id="IPR011335">
    <property type="entry name" value="Restrct_endonuc-II-like"/>
</dbReference>
<comment type="catalytic activity">
    <reaction evidence="14">
        <text>ATP + H2O = ADP + phosphate + H(+)</text>
        <dbReference type="Rhea" id="RHEA:13065"/>
        <dbReference type="ChEBI" id="CHEBI:15377"/>
        <dbReference type="ChEBI" id="CHEBI:15378"/>
        <dbReference type="ChEBI" id="CHEBI:30616"/>
        <dbReference type="ChEBI" id="CHEBI:43474"/>
        <dbReference type="ChEBI" id="CHEBI:456216"/>
        <dbReference type="EC" id="5.6.2.4"/>
    </reaction>
</comment>
<evidence type="ECO:0000256" key="10">
    <source>
        <dbReference type="ARBA" id="ARBA00023235"/>
    </source>
</evidence>
<dbReference type="Proteomes" id="UP000263833">
    <property type="component" value="Unassembled WGS sequence"/>
</dbReference>
<dbReference type="GO" id="GO:0043138">
    <property type="term" value="F:3'-5' DNA helicase activity"/>
    <property type="evidence" value="ECO:0007669"/>
    <property type="project" value="UniProtKB-EC"/>
</dbReference>
<accession>A0A371BGR0</accession>
<keyword evidence="8" id="KW-0238">DNA-binding</keyword>
<dbReference type="InterPro" id="IPR000212">
    <property type="entry name" value="DNA_helicase_UvrD/REP"/>
</dbReference>
<evidence type="ECO:0000313" key="18">
    <source>
        <dbReference type="EMBL" id="RDV06776.1"/>
    </source>
</evidence>
<dbReference type="InterPro" id="IPR014151">
    <property type="entry name" value="DNA_helicase_AddA"/>
</dbReference>
<reference evidence="19" key="1">
    <citation type="submission" date="2018-08" db="EMBL/GenBank/DDBJ databases">
        <authorList>
            <person name="Kim S.-J."/>
            <person name="Jung G.-Y."/>
        </authorList>
    </citation>
    <scope>NUCLEOTIDE SEQUENCE [LARGE SCALE GENOMIC DNA]</scope>
    <source>
        <strain evidence="19">GY_G</strain>
    </source>
</reference>
<keyword evidence="5 15" id="KW-0347">Helicase</keyword>
<keyword evidence="3" id="KW-0227">DNA damage</keyword>
<proteinExistence type="predicted"/>
<comment type="caution">
    <text evidence="18">The sequence shown here is derived from an EMBL/GenBank/DDBJ whole genome shotgun (WGS) entry which is preliminary data.</text>
</comment>
<evidence type="ECO:0000256" key="9">
    <source>
        <dbReference type="ARBA" id="ARBA00023204"/>
    </source>
</evidence>
<feature type="domain" description="UvrD-like helicase C-terminal" evidence="17">
    <location>
        <begin position="491"/>
        <end position="787"/>
    </location>
</feature>
<dbReference type="Gene3D" id="3.40.50.300">
    <property type="entry name" value="P-loop containing nucleotide triphosphate hydrolases"/>
    <property type="match status" value="3"/>
</dbReference>
<dbReference type="InterPro" id="IPR014017">
    <property type="entry name" value="DNA_helicase_UvrD-like_C"/>
</dbReference>
<dbReference type="SUPFAM" id="SSF52540">
    <property type="entry name" value="P-loop containing nucleoside triphosphate hydrolases"/>
    <property type="match status" value="1"/>
</dbReference>
<evidence type="ECO:0000259" key="16">
    <source>
        <dbReference type="PROSITE" id="PS51198"/>
    </source>
</evidence>
<keyword evidence="7 15" id="KW-0067">ATP-binding</keyword>
<dbReference type="SUPFAM" id="SSF52980">
    <property type="entry name" value="Restriction endonuclease-like"/>
    <property type="match status" value="1"/>
</dbReference>
<evidence type="ECO:0000256" key="3">
    <source>
        <dbReference type="ARBA" id="ARBA00022763"/>
    </source>
</evidence>
<evidence type="ECO:0000256" key="1">
    <source>
        <dbReference type="ARBA" id="ARBA00022722"/>
    </source>
</evidence>
<evidence type="ECO:0000313" key="19">
    <source>
        <dbReference type="Proteomes" id="UP000263833"/>
    </source>
</evidence>
<feature type="binding site" evidence="15">
    <location>
        <begin position="33"/>
        <end position="40"/>
    </location>
    <ligand>
        <name>ATP</name>
        <dbReference type="ChEBI" id="CHEBI:30616"/>
    </ligand>
</feature>
<dbReference type="NCBIfam" id="TIGR02784">
    <property type="entry name" value="addA_alphas"/>
    <property type="match status" value="1"/>
</dbReference>
<keyword evidence="4 15" id="KW-0378">Hydrolase</keyword>
<evidence type="ECO:0000256" key="14">
    <source>
        <dbReference type="ARBA" id="ARBA00048988"/>
    </source>
</evidence>
<evidence type="ECO:0000256" key="8">
    <source>
        <dbReference type="ARBA" id="ARBA00023125"/>
    </source>
</evidence>
<dbReference type="PROSITE" id="PS51217">
    <property type="entry name" value="UVRD_HELICASE_CTER"/>
    <property type="match status" value="1"/>
</dbReference>
<dbReference type="Pfam" id="PF12705">
    <property type="entry name" value="PDDEXK_1"/>
    <property type="match status" value="1"/>
</dbReference>
<feature type="domain" description="UvrD-like helicase ATP-binding" evidence="16">
    <location>
        <begin position="12"/>
        <end position="490"/>
    </location>
</feature>
<dbReference type="Gene3D" id="1.10.486.10">
    <property type="entry name" value="PCRA, domain 4"/>
    <property type="match status" value="1"/>
</dbReference>
<dbReference type="GO" id="GO:0000725">
    <property type="term" value="P:recombinational repair"/>
    <property type="evidence" value="ECO:0007669"/>
    <property type="project" value="TreeGrafter"/>
</dbReference>
<evidence type="ECO:0000256" key="5">
    <source>
        <dbReference type="ARBA" id="ARBA00022806"/>
    </source>
</evidence>
<organism evidence="18 19">
    <name type="scientific">Sphingorhabdus pulchriflava</name>
    <dbReference type="NCBI Taxonomy" id="2292257"/>
    <lineage>
        <taxon>Bacteria</taxon>
        <taxon>Pseudomonadati</taxon>
        <taxon>Pseudomonadota</taxon>
        <taxon>Alphaproteobacteria</taxon>
        <taxon>Sphingomonadales</taxon>
        <taxon>Sphingomonadaceae</taxon>
        <taxon>Sphingorhabdus</taxon>
    </lineage>
</organism>
<dbReference type="EC" id="5.6.2.4" evidence="12"/>
<dbReference type="GO" id="GO:0005524">
    <property type="term" value="F:ATP binding"/>
    <property type="evidence" value="ECO:0007669"/>
    <property type="project" value="UniProtKB-UniRule"/>
</dbReference>
<dbReference type="GO" id="GO:0003677">
    <property type="term" value="F:DNA binding"/>
    <property type="evidence" value="ECO:0007669"/>
    <property type="project" value="UniProtKB-KW"/>
</dbReference>
<keyword evidence="6" id="KW-0269">Exonuclease</keyword>
<dbReference type="AlphaFoldDB" id="A0A371BGR0"/>
<evidence type="ECO:0000256" key="7">
    <source>
        <dbReference type="ARBA" id="ARBA00022840"/>
    </source>
</evidence>
<dbReference type="PROSITE" id="PS51198">
    <property type="entry name" value="UVRD_HELICASE_ATP_BIND"/>
    <property type="match status" value="1"/>
</dbReference>
<dbReference type="Pfam" id="PF00580">
    <property type="entry name" value="UvrD-helicase"/>
    <property type="match status" value="1"/>
</dbReference>
<comment type="catalytic activity">
    <reaction evidence="11">
        <text>Couples ATP hydrolysis with the unwinding of duplex DNA by translocating in the 3'-5' direction.</text>
        <dbReference type="EC" id="5.6.2.4"/>
    </reaction>
</comment>
<keyword evidence="9" id="KW-0234">DNA repair</keyword>
<dbReference type="InterPro" id="IPR014016">
    <property type="entry name" value="UvrD-like_ATP-bd"/>
</dbReference>
<keyword evidence="2 15" id="KW-0547">Nucleotide-binding</keyword>
<dbReference type="Gene3D" id="3.30.160.800">
    <property type="match status" value="1"/>
</dbReference>
<evidence type="ECO:0000256" key="6">
    <source>
        <dbReference type="ARBA" id="ARBA00022839"/>
    </source>
</evidence>
<dbReference type="GO" id="GO:0033202">
    <property type="term" value="C:DNA helicase complex"/>
    <property type="evidence" value="ECO:0007669"/>
    <property type="project" value="TreeGrafter"/>
</dbReference>
<dbReference type="InterPro" id="IPR027417">
    <property type="entry name" value="P-loop_NTPase"/>
</dbReference>
<evidence type="ECO:0000256" key="12">
    <source>
        <dbReference type="ARBA" id="ARBA00034808"/>
    </source>
</evidence>
<protein>
    <recommendedName>
        <fullName evidence="12">DNA 3'-5' helicase</fullName>
        <ecNumber evidence="12">5.6.2.4</ecNumber>
    </recommendedName>
    <alternativeName>
        <fullName evidence="13">DNA 3'-5' helicase II</fullName>
    </alternativeName>
</protein>
<dbReference type="RefSeq" id="WP_115548322.1">
    <property type="nucleotide sequence ID" value="NZ_QRGP01000001.1"/>
</dbReference>
<dbReference type="Pfam" id="PF13361">
    <property type="entry name" value="UvrD_C"/>
    <property type="match status" value="1"/>
</dbReference>
<dbReference type="OrthoDB" id="9810135at2"/>
<dbReference type="GO" id="GO:0004527">
    <property type="term" value="F:exonuclease activity"/>
    <property type="evidence" value="ECO:0007669"/>
    <property type="project" value="UniProtKB-KW"/>
</dbReference>
<sequence length="1135" mass="125431">MMMSSDSEIKPLQKLKPAQLLATEPEESVWLSASAGSGKTQVLTARVIRLLLAGSRPEQILCLTFTKAAAAEMEERINRILAGWVQMKNPLLASDLIAIGADHGPEMQAKARELFAQVLDAPGGGLQIMTIHSFCQSLLGSFPEEAGIAPGFEPIDDRKRRELQREVLSDLVTEAETQSNDWILTKLQQLSLDLGEDGAWNFLNRCAQHSNAVGKVPEDDGALVFARYLVGETETGTIDEIMQNQCSDDIIDRNLLLTVADCNRQWNTKTGLDRATKIADWLASSTEDRVSKLEELHSCWATKEGTLVKQGPKNIAAFEALALAALQWCRRLLDRRELLKYADRLASALLVGKAYAARYVAAKHAQGLVDFDDLIEKTAELLRQGRMAEWVRFKLDRRIDHILIDEAQDTNQPQWDIVDALADDFFTGSGQKADRARTIFAVGDFKQAIYGFQGTDPAKYRDAGVRFGQKLSDSGGELKKLTLSQSFRSTQPILSFVNKAIEEIGHQGLGLDEIVPDHESDNPDSGMVELFGLVRSGDDEDEDSDGDEEKWVSAEKRKLAEKLATHIKQLIDEKPYLTSTEKPLEPGNILVLLRKRSDLAALIVARLHALNVPVAGIDRMLLGEQLAVQDLLSAIRFVLQPGDDMSLACLLVSPLMGWSQQQLLDHGYRAKGEALWNHLRSQAVLENDLRPLRDMLAEADFTSPYAFLETILSGPTQGRRKFAERLGNETLVPIEELLNIALQFAQDGGGTLQDFLDWFERDNGEIKREGLVSAGEVRIMTVHGAKGLQAPVVILADIATDPLKSRGSGSGLSLKLDHGAELPILPFGTALRIGQLGVLHDSHKVEELREHNRLLYVALTRAEERLILTGSLGSKSKTENSWYPILEAAFNRLGHEWEASSLWGSTMRLEGKMSSVASTDITAAVEVAASETPAWLFSPAPMEARPPRPLAPSRIDDADIGDAPAIEKIRIAAERGKLLHGLFERVEGNRAHSFANDAARWLALRDKSGAHDHQELIRQAATVLEDDRWSEIFSPTARAEVPIAALVGETVVTGRIDRLVVTEAYVQIVDFKSGRFVPRTSEKVPVSQLRQMAHYVAALEKIFPDRRVEAALLYTYEPHLLTLTAADLEPYKPAS</sequence>
<evidence type="ECO:0000256" key="11">
    <source>
        <dbReference type="ARBA" id="ARBA00034617"/>
    </source>
</evidence>
<keyword evidence="1" id="KW-0540">Nuclease</keyword>
<evidence type="ECO:0000256" key="13">
    <source>
        <dbReference type="ARBA" id="ARBA00034923"/>
    </source>
</evidence>
<evidence type="ECO:0000256" key="2">
    <source>
        <dbReference type="ARBA" id="ARBA00022741"/>
    </source>
</evidence>
<evidence type="ECO:0000256" key="15">
    <source>
        <dbReference type="PROSITE-ProRule" id="PRU00560"/>
    </source>
</evidence>
<evidence type="ECO:0000256" key="4">
    <source>
        <dbReference type="ARBA" id="ARBA00022801"/>
    </source>
</evidence>
<dbReference type="Gene3D" id="3.90.320.10">
    <property type="match status" value="1"/>
</dbReference>
<evidence type="ECO:0000259" key="17">
    <source>
        <dbReference type="PROSITE" id="PS51217"/>
    </source>
</evidence>
<dbReference type="PANTHER" id="PTHR11070:SF2">
    <property type="entry name" value="ATP-DEPENDENT DNA HELICASE SRS2"/>
    <property type="match status" value="1"/>
</dbReference>
<keyword evidence="10" id="KW-0413">Isomerase</keyword>
<dbReference type="InterPro" id="IPR038726">
    <property type="entry name" value="PDDEXK_AddAB-type"/>
</dbReference>
<keyword evidence="19" id="KW-1185">Reference proteome</keyword>
<dbReference type="EMBL" id="QRGP01000001">
    <property type="protein sequence ID" value="RDV06776.1"/>
    <property type="molecule type" value="Genomic_DNA"/>
</dbReference>
<gene>
    <name evidence="18" type="primary">addA</name>
    <name evidence="18" type="ORF">DXH95_05065</name>
</gene>
<dbReference type="InterPro" id="IPR011604">
    <property type="entry name" value="PDDEXK-like_dom_sf"/>
</dbReference>
<dbReference type="GO" id="GO:0005829">
    <property type="term" value="C:cytosol"/>
    <property type="evidence" value="ECO:0007669"/>
    <property type="project" value="TreeGrafter"/>
</dbReference>
<dbReference type="PANTHER" id="PTHR11070">
    <property type="entry name" value="UVRD / RECB / PCRA DNA HELICASE FAMILY MEMBER"/>
    <property type="match status" value="1"/>
</dbReference>
<name>A0A371BGR0_9SPHN</name>